<proteinExistence type="predicted"/>
<accession>A0A6T8N607</accession>
<evidence type="ECO:0000256" key="1">
    <source>
        <dbReference type="SAM" id="MobiDB-lite"/>
    </source>
</evidence>
<protein>
    <submittedName>
        <fullName evidence="2">Uncharacterized protein</fullName>
    </submittedName>
</protein>
<sequence length="122" mass="12667">MAVCEASAMAGGPTDAGCRGGAAEGDGSESPHSACLPECLVRKHEICCSSGRDVPADLMPPGHMKGQRRGSARLQSSIDQPGTAESHVAVAEDWERDAARKAYNSQVGQGIVLAIGLLQRPR</sequence>
<dbReference type="EMBL" id="HBFK01027823">
    <property type="protein sequence ID" value="CAD8750453.1"/>
    <property type="molecule type" value="Transcribed_RNA"/>
</dbReference>
<feature type="region of interest" description="Disordered" evidence="1">
    <location>
        <begin position="52"/>
        <end position="86"/>
    </location>
</feature>
<dbReference type="AlphaFoldDB" id="A0A6T8N607"/>
<evidence type="ECO:0000313" key="2">
    <source>
        <dbReference type="EMBL" id="CAD8750453.1"/>
    </source>
</evidence>
<gene>
    <name evidence="2" type="ORF">HAND1043_LOCUS16957</name>
</gene>
<feature type="region of interest" description="Disordered" evidence="1">
    <location>
        <begin position="11"/>
        <end position="32"/>
    </location>
</feature>
<name>A0A6T8N607_HEMAN</name>
<organism evidence="2">
    <name type="scientific">Hemiselmis andersenii</name>
    <name type="common">Cryptophyte alga</name>
    <dbReference type="NCBI Taxonomy" id="464988"/>
    <lineage>
        <taxon>Eukaryota</taxon>
        <taxon>Cryptophyceae</taxon>
        <taxon>Cryptomonadales</taxon>
        <taxon>Hemiselmidaceae</taxon>
        <taxon>Hemiselmis</taxon>
    </lineage>
</organism>
<reference evidence="2" key="1">
    <citation type="submission" date="2021-01" db="EMBL/GenBank/DDBJ databases">
        <authorList>
            <person name="Corre E."/>
            <person name="Pelletier E."/>
            <person name="Niang G."/>
            <person name="Scheremetjew M."/>
            <person name="Finn R."/>
            <person name="Kale V."/>
            <person name="Holt S."/>
            <person name="Cochrane G."/>
            <person name="Meng A."/>
            <person name="Brown T."/>
            <person name="Cohen L."/>
        </authorList>
    </citation>
    <scope>NUCLEOTIDE SEQUENCE</scope>
    <source>
        <strain evidence="2">CCMP441</strain>
    </source>
</reference>